<dbReference type="EMBL" id="PGOL01000542">
    <property type="protein sequence ID" value="PKI68846.1"/>
    <property type="molecule type" value="Genomic_DNA"/>
</dbReference>
<keyword evidence="1" id="KW-0812">Transmembrane</keyword>
<evidence type="ECO:0000256" key="1">
    <source>
        <dbReference type="SAM" id="Phobius"/>
    </source>
</evidence>
<organism evidence="2 3">
    <name type="scientific">Punica granatum</name>
    <name type="common">Pomegranate</name>
    <dbReference type="NCBI Taxonomy" id="22663"/>
    <lineage>
        <taxon>Eukaryota</taxon>
        <taxon>Viridiplantae</taxon>
        <taxon>Streptophyta</taxon>
        <taxon>Embryophyta</taxon>
        <taxon>Tracheophyta</taxon>
        <taxon>Spermatophyta</taxon>
        <taxon>Magnoliopsida</taxon>
        <taxon>eudicotyledons</taxon>
        <taxon>Gunneridae</taxon>
        <taxon>Pentapetalae</taxon>
        <taxon>rosids</taxon>
        <taxon>malvids</taxon>
        <taxon>Myrtales</taxon>
        <taxon>Lythraceae</taxon>
        <taxon>Punica</taxon>
    </lineage>
</organism>
<dbReference type="PANTHER" id="PTHR33116">
    <property type="entry name" value="REVERSE TRANSCRIPTASE ZINC-BINDING DOMAIN-CONTAINING PROTEIN-RELATED-RELATED"/>
    <property type="match status" value="1"/>
</dbReference>
<evidence type="ECO:0000313" key="3">
    <source>
        <dbReference type="Proteomes" id="UP000233551"/>
    </source>
</evidence>
<keyword evidence="1" id="KW-1133">Transmembrane helix</keyword>
<dbReference type="AlphaFoldDB" id="A0A2I0KM01"/>
<sequence>MRTLRRTKGFMVVQIDLEKMIDLVLFAEASVEQMQVVKGVMEEFCEPSGQKISVVKTTIYFSKYVCPSLRDEIHEVCGFLVTEDLGKYLGVPIIHKRVTKQTYYRIVERVKARLSGIRRLKEINEAFLARLCWGMIVLLAFYGLKCYDTNMIFPGLDWHASLIKRRHHGYGTPLSDIWPKIEQAISWYIGTGDNTSFWRENWGPGQGNLLNKAIGVVLNHWLNAPVSSFGNREEGWRRDLFAAALPHGSILRMACCRHQIRLAALIKLTSNGNFSVKSTYHLLVQGSYAD</sequence>
<accession>A0A2I0KM01</accession>
<feature type="transmembrane region" description="Helical" evidence="1">
    <location>
        <begin position="127"/>
        <end position="144"/>
    </location>
</feature>
<evidence type="ECO:0008006" key="4">
    <source>
        <dbReference type="Google" id="ProtNLM"/>
    </source>
</evidence>
<evidence type="ECO:0000313" key="2">
    <source>
        <dbReference type="EMBL" id="PKI68846.1"/>
    </source>
</evidence>
<dbReference type="PANTHER" id="PTHR33116:SF70">
    <property type="entry name" value="NON-LTR RETROELEMENT REVERSE TRANSCRIPTASE-LIKE PROTEIN"/>
    <property type="match status" value="1"/>
</dbReference>
<reference evidence="2 3" key="1">
    <citation type="submission" date="2017-11" db="EMBL/GenBank/DDBJ databases">
        <title>De-novo sequencing of pomegranate (Punica granatum L.) genome.</title>
        <authorList>
            <person name="Akparov Z."/>
            <person name="Amiraslanov A."/>
            <person name="Hajiyeva S."/>
            <person name="Abbasov M."/>
            <person name="Kaur K."/>
            <person name="Hamwieh A."/>
            <person name="Solovyev V."/>
            <person name="Salamov A."/>
            <person name="Braich B."/>
            <person name="Kosarev P."/>
            <person name="Mahmoud A."/>
            <person name="Hajiyev E."/>
            <person name="Babayeva S."/>
            <person name="Izzatullayeva V."/>
            <person name="Mammadov A."/>
            <person name="Mammadov A."/>
            <person name="Sharifova S."/>
            <person name="Ojaghi J."/>
            <person name="Eynullazada K."/>
            <person name="Bayramov B."/>
            <person name="Abdulazimova A."/>
            <person name="Shahmuradov I."/>
        </authorList>
    </citation>
    <scope>NUCLEOTIDE SEQUENCE [LARGE SCALE GENOMIC DNA]</scope>
    <source>
        <strain evidence="3">cv. AG2017</strain>
        <tissue evidence="2">Leaf</tissue>
    </source>
</reference>
<keyword evidence="3" id="KW-1185">Reference proteome</keyword>
<proteinExistence type="predicted"/>
<name>A0A2I0KM01_PUNGR</name>
<keyword evidence="1" id="KW-0472">Membrane</keyword>
<protein>
    <recommendedName>
        <fullName evidence="4">Reverse transcriptase domain-containing protein</fullName>
    </recommendedName>
</protein>
<comment type="caution">
    <text evidence="2">The sequence shown here is derived from an EMBL/GenBank/DDBJ whole genome shotgun (WGS) entry which is preliminary data.</text>
</comment>
<gene>
    <name evidence="2" type="ORF">CRG98_010903</name>
</gene>
<dbReference type="Proteomes" id="UP000233551">
    <property type="component" value="Unassembled WGS sequence"/>
</dbReference>